<dbReference type="GO" id="GO:0043130">
    <property type="term" value="F:ubiquitin binding"/>
    <property type="evidence" value="ECO:0007669"/>
    <property type="project" value="TreeGrafter"/>
</dbReference>
<dbReference type="GO" id="GO:0004843">
    <property type="term" value="F:cysteine-type deubiquitinase activity"/>
    <property type="evidence" value="ECO:0007669"/>
    <property type="project" value="UniProtKB-EC"/>
</dbReference>
<keyword evidence="9" id="KW-1185">Reference proteome</keyword>
<dbReference type="InterPro" id="IPR042468">
    <property type="entry name" value="Peptidase_C65_otubain_sub1"/>
</dbReference>
<dbReference type="InterPro" id="IPR038765">
    <property type="entry name" value="Papain-like_cys_pep_sf"/>
</dbReference>
<evidence type="ECO:0000259" key="7">
    <source>
        <dbReference type="PROSITE" id="PS50802"/>
    </source>
</evidence>
<evidence type="ECO:0000256" key="2">
    <source>
        <dbReference type="ARBA" id="ARBA00012759"/>
    </source>
</evidence>
<evidence type="ECO:0000256" key="4">
    <source>
        <dbReference type="ARBA" id="ARBA00022786"/>
    </source>
</evidence>
<dbReference type="PANTHER" id="PTHR12931">
    <property type="entry name" value="UBIQUITIN THIOLESTERASE PROTEIN OTUB"/>
    <property type="match status" value="1"/>
</dbReference>
<dbReference type="InterPro" id="IPR003323">
    <property type="entry name" value="OTU_dom"/>
</dbReference>
<organism evidence="8 9">
    <name type="scientific">Coprinopsis marcescibilis</name>
    <name type="common">Agaric fungus</name>
    <name type="synonym">Psathyrella marcescibilis</name>
    <dbReference type="NCBI Taxonomy" id="230819"/>
    <lineage>
        <taxon>Eukaryota</taxon>
        <taxon>Fungi</taxon>
        <taxon>Dikarya</taxon>
        <taxon>Basidiomycota</taxon>
        <taxon>Agaricomycotina</taxon>
        <taxon>Agaricomycetes</taxon>
        <taxon>Agaricomycetidae</taxon>
        <taxon>Agaricales</taxon>
        <taxon>Agaricineae</taxon>
        <taxon>Psathyrellaceae</taxon>
        <taxon>Coprinopsis</taxon>
    </lineage>
</organism>
<dbReference type="GO" id="GO:0005634">
    <property type="term" value="C:nucleus"/>
    <property type="evidence" value="ECO:0007669"/>
    <property type="project" value="TreeGrafter"/>
</dbReference>
<evidence type="ECO:0000313" key="9">
    <source>
        <dbReference type="Proteomes" id="UP000307440"/>
    </source>
</evidence>
<dbReference type="Pfam" id="PF10275">
    <property type="entry name" value="Peptidase_C65"/>
    <property type="match status" value="1"/>
</dbReference>
<dbReference type="Gene3D" id="1.20.1300.20">
    <property type="entry name" value="Peptidase C65 Otubain, subdomain 2"/>
    <property type="match status" value="1"/>
</dbReference>
<evidence type="ECO:0000256" key="3">
    <source>
        <dbReference type="ARBA" id="ARBA00022670"/>
    </source>
</evidence>
<dbReference type="PROSITE" id="PS50802">
    <property type="entry name" value="OTU"/>
    <property type="match status" value="1"/>
</dbReference>
<sequence>MIRIRYLSEALSCLAVSDTYQEWTRCLSPISLLWEEYEKGSQAFVKQIDWLKEQGYTRIRRARGDGDCFYRSLVFRYVEKLLESLQEDRDTTFILEEPYETITSITQKITTPNGKGLVLNADRLLARFQDNGEDDEAPPAYITYYLRMITASGGTTPSAYIKNNSEQYEPSFYDVEREQLTVDDFCSRHVDPVGVEADHVKMQALCKELQINLEVAHLGGHSSDSVNFHHFNEGPEGEEPITLLYRPGHFDILIKSKH</sequence>
<proteinExistence type="predicted"/>
<keyword evidence="5" id="KW-0378">Hydrolase</keyword>
<dbReference type="GO" id="GO:0071108">
    <property type="term" value="P:protein K48-linked deubiquitination"/>
    <property type="evidence" value="ECO:0007669"/>
    <property type="project" value="TreeGrafter"/>
</dbReference>
<dbReference type="EMBL" id="ML210547">
    <property type="protein sequence ID" value="TFK17227.1"/>
    <property type="molecule type" value="Genomic_DNA"/>
</dbReference>
<reference evidence="8 9" key="1">
    <citation type="journal article" date="2019" name="Nat. Ecol. Evol.">
        <title>Megaphylogeny resolves global patterns of mushroom evolution.</title>
        <authorList>
            <person name="Varga T."/>
            <person name="Krizsan K."/>
            <person name="Foldi C."/>
            <person name="Dima B."/>
            <person name="Sanchez-Garcia M."/>
            <person name="Sanchez-Ramirez S."/>
            <person name="Szollosi G.J."/>
            <person name="Szarkandi J.G."/>
            <person name="Papp V."/>
            <person name="Albert L."/>
            <person name="Andreopoulos W."/>
            <person name="Angelini C."/>
            <person name="Antonin V."/>
            <person name="Barry K.W."/>
            <person name="Bougher N.L."/>
            <person name="Buchanan P."/>
            <person name="Buyck B."/>
            <person name="Bense V."/>
            <person name="Catcheside P."/>
            <person name="Chovatia M."/>
            <person name="Cooper J."/>
            <person name="Damon W."/>
            <person name="Desjardin D."/>
            <person name="Finy P."/>
            <person name="Geml J."/>
            <person name="Haridas S."/>
            <person name="Hughes K."/>
            <person name="Justo A."/>
            <person name="Karasinski D."/>
            <person name="Kautmanova I."/>
            <person name="Kiss B."/>
            <person name="Kocsube S."/>
            <person name="Kotiranta H."/>
            <person name="LaButti K.M."/>
            <person name="Lechner B.E."/>
            <person name="Liimatainen K."/>
            <person name="Lipzen A."/>
            <person name="Lukacs Z."/>
            <person name="Mihaltcheva S."/>
            <person name="Morgado L.N."/>
            <person name="Niskanen T."/>
            <person name="Noordeloos M.E."/>
            <person name="Ohm R.A."/>
            <person name="Ortiz-Santana B."/>
            <person name="Ovrebo C."/>
            <person name="Racz N."/>
            <person name="Riley R."/>
            <person name="Savchenko A."/>
            <person name="Shiryaev A."/>
            <person name="Soop K."/>
            <person name="Spirin V."/>
            <person name="Szebenyi C."/>
            <person name="Tomsovsky M."/>
            <person name="Tulloss R.E."/>
            <person name="Uehling J."/>
            <person name="Grigoriev I.V."/>
            <person name="Vagvolgyi C."/>
            <person name="Papp T."/>
            <person name="Martin F.M."/>
            <person name="Miettinen O."/>
            <person name="Hibbett D.S."/>
            <person name="Nagy L.G."/>
        </authorList>
    </citation>
    <scope>NUCLEOTIDE SEQUENCE [LARGE SCALE GENOMIC DNA]</scope>
    <source>
        <strain evidence="8 9">CBS 121175</strain>
    </source>
</reference>
<dbReference type="STRING" id="230819.A0A5C3KBU5"/>
<dbReference type="OrthoDB" id="18915at2759"/>
<dbReference type="Proteomes" id="UP000307440">
    <property type="component" value="Unassembled WGS sequence"/>
</dbReference>
<dbReference type="GO" id="GO:0006508">
    <property type="term" value="P:proteolysis"/>
    <property type="evidence" value="ECO:0007669"/>
    <property type="project" value="UniProtKB-KW"/>
</dbReference>
<dbReference type="PANTHER" id="PTHR12931:SF15">
    <property type="entry name" value="UBIQUITIN THIOESTERASE OTUBAIN-LIKE"/>
    <property type="match status" value="1"/>
</dbReference>
<name>A0A5C3KBU5_COPMA</name>
<protein>
    <recommendedName>
        <fullName evidence="2">ubiquitinyl hydrolase 1</fullName>
        <ecNumber evidence="2">3.4.19.12</ecNumber>
    </recommendedName>
</protein>
<dbReference type="AlphaFoldDB" id="A0A5C3KBU5"/>
<evidence type="ECO:0000256" key="6">
    <source>
        <dbReference type="ARBA" id="ARBA00022807"/>
    </source>
</evidence>
<dbReference type="InterPro" id="IPR019400">
    <property type="entry name" value="Peptidase_C65_otubain"/>
</dbReference>
<accession>A0A5C3KBU5</accession>
<keyword evidence="3" id="KW-0645">Protease</keyword>
<dbReference type="Gene3D" id="3.30.200.60">
    <property type="entry name" value="Peptidase C65 Otubain, subdomain 1"/>
    <property type="match status" value="1"/>
</dbReference>
<feature type="domain" description="OTU" evidence="7">
    <location>
        <begin position="57"/>
        <end position="256"/>
    </location>
</feature>
<dbReference type="CDD" id="cd22749">
    <property type="entry name" value="Otubain_C65"/>
    <property type="match status" value="1"/>
</dbReference>
<keyword evidence="4" id="KW-0833">Ubl conjugation pathway</keyword>
<dbReference type="EC" id="3.4.19.12" evidence="2"/>
<comment type="catalytic activity">
    <reaction evidence="1">
        <text>Thiol-dependent hydrolysis of ester, thioester, amide, peptide and isopeptide bonds formed by the C-terminal Gly of ubiquitin (a 76-residue protein attached to proteins as an intracellular targeting signal).</text>
        <dbReference type="EC" id="3.4.19.12"/>
    </reaction>
</comment>
<evidence type="ECO:0000256" key="1">
    <source>
        <dbReference type="ARBA" id="ARBA00000707"/>
    </source>
</evidence>
<dbReference type="InterPro" id="IPR042467">
    <property type="entry name" value="Peptidase_C65_otubain_sub2"/>
</dbReference>
<gene>
    <name evidence="8" type="ORF">FA15DRAFT_761152</name>
</gene>
<keyword evidence="6" id="KW-0788">Thiol protease</keyword>
<evidence type="ECO:0000256" key="5">
    <source>
        <dbReference type="ARBA" id="ARBA00022801"/>
    </source>
</evidence>
<evidence type="ECO:0000313" key="8">
    <source>
        <dbReference type="EMBL" id="TFK17227.1"/>
    </source>
</evidence>
<dbReference type="SUPFAM" id="SSF54001">
    <property type="entry name" value="Cysteine proteinases"/>
    <property type="match status" value="1"/>
</dbReference>